<reference evidence="2" key="1">
    <citation type="journal article" date="2019" name="Int. J. Syst. Evol. Microbiol.">
        <title>The Global Catalogue of Microorganisms (GCM) 10K type strain sequencing project: providing services to taxonomists for standard genome sequencing and annotation.</title>
        <authorList>
            <consortium name="The Broad Institute Genomics Platform"/>
            <consortium name="The Broad Institute Genome Sequencing Center for Infectious Disease"/>
            <person name="Wu L."/>
            <person name="Ma J."/>
        </authorList>
    </citation>
    <scope>NUCLEOTIDE SEQUENCE [LARGE SCALE GENOMIC DNA]</scope>
    <source>
        <strain evidence="2">CCUG 39402</strain>
    </source>
</reference>
<dbReference type="RefSeq" id="WP_371437433.1">
    <property type="nucleotide sequence ID" value="NZ_JBHSRS010000005.1"/>
</dbReference>
<dbReference type="InterPro" id="IPR023389">
    <property type="entry name" value="DOPA-like_sf"/>
</dbReference>
<organism evidence="1 2">
    <name type="scientific">Polaromonas aquatica</name>
    <dbReference type="NCBI Taxonomy" id="332657"/>
    <lineage>
        <taxon>Bacteria</taxon>
        <taxon>Pseudomonadati</taxon>
        <taxon>Pseudomonadota</taxon>
        <taxon>Betaproteobacteria</taxon>
        <taxon>Burkholderiales</taxon>
        <taxon>Comamonadaceae</taxon>
        <taxon>Polaromonas</taxon>
    </lineage>
</organism>
<comment type="caution">
    <text evidence="1">The sequence shown here is derived from an EMBL/GenBank/DDBJ whole genome shotgun (WGS) entry which is preliminary data.</text>
</comment>
<dbReference type="Proteomes" id="UP001596270">
    <property type="component" value="Unassembled WGS sequence"/>
</dbReference>
<sequence length="115" mass="13217">MIQRPENIYDNYHAHVYFGPATVAQARTLCEQAGRLFDLTVGRVHEREVGPHPHWSCQLAFDSTQFDRVIPWLEKERHGLNVFVHGVTGDDLADHTTHASWLGQPAALKLEMFRR</sequence>
<protein>
    <submittedName>
        <fullName evidence="1">DOPA 4,5-dioxygenase family protein</fullName>
    </submittedName>
</protein>
<dbReference type="Pfam" id="PF08883">
    <property type="entry name" value="DOPA_dioxygen"/>
    <property type="match status" value="1"/>
</dbReference>
<evidence type="ECO:0000313" key="2">
    <source>
        <dbReference type="Proteomes" id="UP001596270"/>
    </source>
</evidence>
<proteinExistence type="predicted"/>
<dbReference type="EMBL" id="JBHSRS010000005">
    <property type="protein sequence ID" value="MFC6280325.1"/>
    <property type="molecule type" value="Genomic_DNA"/>
</dbReference>
<name>A0ABW1TU16_9BURK</name>
<accession>A0ABW1TU16</accession>
<evidence type="ECO:0000313" key="1">
    <source>
        <dbReference type="EMBL" id="MFC6280325.1"/>
    </source>
</evidence>
<dbReference type="PANTHER" id="PTHR36423">
    <property type="entry name" value="AFR070WP"/>
    <property type="match status" value="1"/>
</dbReference>
<dbReference type="PANTHER" id="PTHR36423:SF2">
    <property type="entry name" value="AFR070WP"/>
    <property type="match status" value="1"/>
</dbReference>
<dbReference type="Gene3D" id="3.30.70.1240">
    <property type="entry name" value="DOPA-like domains"/>
    <property type="match status" value="1"/>
</dbReference>
<keyword evidence="2" id="KW-1185">Reference proteome</keyword>
<dbReference type="SUPFAM" id="SSF143410">
    <property type="entry name" value="DOPA-like"/>
    <property type="match status" value="1"/>
</dbReference>
<dbReference type="PIRSF" id="PIRSF028139">
    <property type="entry name" value="DOPA-diox_rel_Mll2280"/>
    <property type="match status" value="1"/>
</dbReference>
<gene>
    <name evidence="1" type="ORF">ACFQND_03640</name>
</gene>
<dbReference type="InterPro" id="IPR014980">
    <property type="entry name" value="DOPA_dioxygen"/>
</dbReference>